<evidence type="ECO:0000256" key="3">
    <source>
        <dbReference type="ARBA" id="ARBA00004922"/>
    </source>
</evidence>
<dbReference type="PANTHER" id="PTHR13398:SF0">
    <property type="entry name" value="GDP-FUCOSE PROTEIN O-FUCOSYLTRANSFERASE 2"/>
    <property type="match status" value="1"/>
</dbReference>
<evidence type="ECO:0000256" key="18">
    <source>
        <dbReference type="ARBA" id="ARBA00048647"/>
    </source>
</evidence>
<comment type="similarity">
    <text evidence="14">Belongs to the glycosyltransferase 68 family.</text>
</comment>
<evidence type="ECO:0000256" key="5">
    <source>
        <dbReference type="ARBA" id="ARBA00022676"/>
    </source>
</evidence>
<dbReference type="Pfam" id="PF10250">
    <property type="entry name" value="O-FucT"/>
    <property type="match status" value="1"/>
</dbReference>
<evidence type="ECO:0000256" key="16">
    <source>
        <dbReference type="ARBA" id="ARBA00033083"/>
    </source>
</evidence>
<evidence type="ECO:0000256" key="11">
    <source>
        <dbReference type="ARBA" id="ARBA00023180"/>
    </source>
</evidence>
<feature type="chain" id="PRO_5040393709" description="GDP-fucose protein O-fucosyltransferase 2" evidence="19">
    <location>
        <begin position="21"/>
        <end position="436"/>
    </location>
</feature>
<dbReference type="PANTHER" id="PTHR13398">
    <property type="entry name" value="GDP-FUCOSE PROTEIN O-FUCOSYLTRANSFERASE 2"/>
    <property type="match status" value="1"/>
</dbReference>
<keyword evidence="11" id="KW-0325">Glycoprotein</keyword>
<evidence type="ECO:0000313" key="21">
    <source>
        <dbReference type="Proteomes" id="UP001152759"/>
    </source>
</evidence>
<keyword evidence="9" id="KW-0333">Golgi apparatus</keyword>
<evidence type="ECO:0000256" key="13">
    <source>
        <dbReference type="ARBA" id="ARBA00023277"/>
    </source>
</evidence>
<evidence type="ECO:0000256" key="12">
    <source>
        <dbReference type="ARBA" id="ARBA00023253"/>
    </source>
</evidence>
<keyword evidence="21" id="KW-1185">Reference proteome</keyword>
<evidence type="ECO:0000256" key="15">
    <source>
        <dbReference type="ARBA" id="ARBA00026232"/>
    </source>
</evidence>
<evidence type="ECO:0000256" key="9">
    <source>
        <dbReference type="ARBA" id="ARBA00023034"/>
    </source>
</evidence>
<comment type="subcellular location">
    <subcellularLocation>
        <location evidence="1">Endoplasmic reticulum</location>
    </subcellularLocation>
    <subcellularLocation>
        <location evidence="2">Golgi apparatus</location>
    </subcellularLocation>
</comment>
<evidence type="ECO:0000256" key="8">
    <source>
        <dbReference type="ARBA" id="ARBA00022824"/>
    </source>
</evidence>
<dbReference type="CDD" id="cd11298">
    <property type="entry name" value="O-FucT-2"/>
    <property type="match status" value="1"/>
</dbReference>
<evidence type="ECO:0000256" key="4">
    <source>
        <dbReference type="ARBA" id="ARBA00012196"/>
    </source>
</evidence>
<evidence type="ECO:0000256" key="14">
    <source>
        <dbReference type="ARBA" id="ARBA00025803"/>
    </source>
</evidence>
<keyword evidence="8" id="KW-0256">Endoplasmic reticulum</keyword>
<keyword evidence="12" id="KW-0294">Fucose metabolism</keyword>
<evidence type="ECO:0000256" key="2">
    <source>
        <dbReference type="ARBA" id="ARBA00004555"/>
    </source>
</evidence>
<organism evidence="20 21">
    <name type="scientific">Bemisia tabaci</name>
    <name type="common">Sweetpotato whitefly</name>
    <name type="synonym">Aleurodes tabaci</name>
    <dbReference type="NCBI Taxonomy" id="7038"/>
    <lineage>
        <taxon>Eukaryota</taxon>
        <taxon>Metazoa</taxon>
        <taxon>Ecdysozoa</taxon>
        <taxon>Arthropoda</taxon>
        <taxon>Hexapoda</taxon>
        <taxon>Insecta</taxon>
        <taxon>Pterygota</taxon>
        <taxon>Neoptera</taxon>
        <taxon>Paraneoptera</taxon>
        <taxon>Hemiptera</taxon>
        <taxon>Sternorrhyncha</taxon>
        <taxon>Aleyrodoidea</taxon>
        <taxon>Aleyrodidae</taxon>
        <taxon>Aleyrodinae</taxon>
        <taxon>Bemisia</taxon>
    </lineage>
</organism>
<comment type="catalytic activity">
    <reaction evidence="17">
        <text>L-threonyl-[protein] + GDP-beta-L-fucose = 3-O-(alpha-L-fucosyl)-L-threonyl-[protein] + GDP + H(+)</text>
        <dbReference type="Rhea" id="RHEA:70491"/>
        <dbReference type="Rhea" id="RHEA-COMP:11060"/>
        <dbReference type="Rhea" id="RHEA-COMP:17915"/>
        <dbReference type="ChEBI" id="CHEBI:15378"/>
        <dbReference type="ChEBI" id="CHEBI:30013"/>
        <dbReference type="ChEBI" id="CHEBI:57273"/>
        <dbReference type="ChEBI" id="CHEBI:58189"/>
        <dbReference type="ChEBI" id="CHEBI:189631"/>
        <dbReference type="EC" id="2.4.1.221"/>
    </reaction>
    <physiologicalReaction direction="left-to-right" evidence="17">
        <dbReference type="Rhea" id="RHEA:70492"/>
    </physiologicalReaction>
</comment>
<keyword evidence="13" id="KW-0119">Carbohydrate metabolism</keyword>
<keyword evidence="7 19" id="KW-0732">Signal</keyword>
<dbReference type="AlphaFoldDB" id="A0A9P0ACH9"/>
<dbReference type="GO" id="GO:0046922">
    <property type="term" value="F:peptide-O-fucosyltransferase activity"/>
    <property type="evidence" value="ECO:0007669"/>
    <property type="project" value="UniProtKB-EC"/>
</dbReference>
<dbReference type="GO" id="GO:0005794">
    <property type="term" value="C:Golgi apparatus"/>
    <property type="evidence" value="ECO:0007669"/>
    <property type="project" value="UniProtKB-SubCell"/>
</dbReference>
<evidence type="ECO:0000256" key="19">
    <source>
        <dbReference type="SAM" id="SignalP"/>
    </source>
</evidence>
<comment type="catalytic activity">
    <reaction evidence="18">
        <text>L-seryl-[protein] + GDP-beta-L-fucose = 3-O-(alpha-L-fucosyl)-L-seryl-[protein] + GDP + H(+)</text>
        <dbReference type="Rhea" id="RHEA:63644"/>
        <dbReference type="Rhea" id="RHEA-COMP:9863"/>
        <dbReference type="Rhea" id="RHEA-COMP:17914"/>
        <dbReference type="ChEBI" id="CHEBI:15378"/>
        <dbReference type="ChEBI" id="CHEBI:29999"/>
        <dbReference type="ChEBI" id="CHEBI:57273"/>
        <dbReference type="ChEBI" id="CHEBI:58189"/>
        <dbReference type="ChEBI" id="CHEBI:189632"/>
        <dbReference type="EC" id="2.4.1.221"/>
    </reaction>
    <physiologicalReaction direction="left-to-right" evidence="18">
        <dbReference type="Rhea" id="RHEA:63645"/>
    </physiologicalReaction>
</comment>
<dbReference type="KEGG" id="btab:109036676"/>
<evidence type="ECO:0000313" key="20">
    <source>
        <dbReference type="EMBL" id="CAH0390219.1"/>
    </source>
</evidence>
<reference evidence="20" key="1">
    <citation type="submission" date="2021-12" db="EMBL/GenBank/DDBJ databases">
        <authorList>
            <person name="King R."/>
        </authorList>
    </citation>
    <scope>NUCLEOTIDE SEQUENCE</scope>
</reference>
<proteinExistence type="inferred from homology"/>
<keyword evidence="6" id="KW-0808">Transferase</keyword>
<dbReference type="Gene3D" id="3.40.50.11340">
    <property type="match status" value="1"/>
</dbReference>
<dbReference type="Gene3D" id="3.40.50.11350">
    <property type="match status" value="1"/>
</dbReference>
<evidence type="ECO:0000256" key="10">
    <source>
        <dbReference type="ARBA" id="ARBA00023157"/>
    </source>
</evidence>
<keyword evidence="10" id="KW-1015">Disulfide bond</keyword>
<name>A0A9P0ACH9_BEMTA</name>
<keyword evidence="5" id="KW-0328">Glycosyltransferase</keyword>
<protein>
    <recommendedName>
        <fullName evidence="15">GDP-fucose protein O-fucosyltransferase 2</fullName>
        <ecNumber evidence="4">2.4.1.221</ecNumber>
    </recommendedName>
    <alternativeName>
        <fullName evidence="16">Peptide-O-fucosyltransferase 2</fullName>
    </alternativeName>
</protein>
<dbReference type="InterPro" id="IPR019378">
    <property type="entry name" value="GDP-Fuc_O-FucTrfase"/>
</dbReference>
<sequence length="436" mass="50815">MDVVIIFIATLLLSVSTIRTSCLEDKCVSYHEESPTNSKRTNSIASSVPRYILYDVNAPEGFNLRRDVFMRMAIFVRSLADSGDWHLVLPSWTHLYHWKSPFTQNHLPWSQYFDLPSLQKFAPVIETSQFFQEYGSKPLDAVYILQNFKNAWKGDFKWEEKWIFENCSSRNSFSRDGDGLYHGDVWGYDNITAFEVKCVSFQGQVKQLKELLELNRDRAVLIDHAEIALHNHFGNREYWRCRRSMRFAKHLEEVAKYFRATFLNSTDESDGINRPDDWTQEKPLRNAKGGPYFCAHLRRRDFLMGRPNLVPNFENAASQIRKYQKSYTDVETIFISTDASQEELTELKSSFQDFNIVKYEPSPNEIKKFKDGGIAIIDQIICSHARLFVGTCESTFSFRIQEEREIMGFNPESTFNCFCGNNVTDCTQPSKWLIVH</sequence>
<gene>
    <name evidence="20" type="ORF">BEMITA_LOCUS8962</name>
</gene>
<dbReference type="FunFam" id="3.40.50.11350:FF:000002">
    <property type="entry name" value="GDP-fucose protein O-fucosyltransferase 2"/>
    <property type="match status" value="1"/>
</dbReference>
<evidence type="ECO:0000256" key="6">
    <source>
        <dbReference type="ARBA" id="ARBA00022679"/>
    </source>
</evidence>
<dbReference type="GO" id="GO:0005783">
    <property type="term" value="C:endoplasmic reticulum"/>
    <property type="evidence" value="ECO:0007669"/>
    <property type="project" value="UniProtKB-SubCell"/>
</dbReference>
<evidence type="ECO:0000256" key="7">
    <source>
        <dbReference type="ARBA" id="ARBA00022729"/>
    </source>
</evidence>
<dbReference type="InterPro" id="IPR045130">
    <property type="entry name" value="OFUT2-like"/>
</dbReference>
<feature type="signal peptide" evidence="19">
    <location>
        <begin position="1"/>
        <end position="20"/>
    </location>
</feature>
<accession>A0A9P0ACH9</accession>
<dbReference type="Proteomes" id="UP001152759">
    <property type="component" value="Chromosome 5"/>
</dbReference>
<dbReference type="GO" id="GO:0006004">
    <property type="term" value="P:fucose metabolic process"/>
    <property type="evidence" value="ECO:0007669"/>
    <property type="project" value="UniProtKB-KW"/>
</dbReference>
<comment type="pathway">
    <text evidence="3">Protein modification; protein glycosylation.</text>
</comment>
<evidence type="ECO:0000256" key="1">
    <source>
        <dbReference type="ARBA" id="ARBA00004240"/>
    </source>
</evidence>
<dbReference type="EMBL" id="OU963866">
    <property type="protein sequence ID" value="CAH0390219.1"/>
    <property type="molecule type" value="Genomic_DNA"/>
</dbReference>
<dbReference type="EC" id="2.4.1.221" evidence="4"/>
<evidence type="ECO:0000256" key="17">
    <source>
        <dbReference type="ARBA" id="ARBA00047273"/>
    </source>
</evidence>